<sequence length="383" mass="43771">MKPPSYSIGNGEQWRYHGIYQDQWRHDQKVKEAVKANLADMVSDEHITIADGRRVINVPLPELKEFRISFDWHHVETVGQTDDNATGNHGEHKNSMGTGKEGGTENGADVEDTAVTLEEAADIVFERLALPDLDPLKRSLGDGRELQPESWDKVGLKSRWVRRATLREAMKRHVKEHQERLDIQPTDVRYWRYEALPADEGGAVVLAMMDTSGSMGTFEKYLAKSFFFWTVEFLRRNYPHVELVFLAHDVRAREVDEETFFHRGSSGGTVSSSVYRLGLDILEQRYPAEQFNSYAFHFTDGGNLTSDNALAVEIGMELARRTNLFGYGEIHDTDRNPSPLFQSFQERQGIGAILLRRKEDVFRALEYYFGKDGEKKNAHTLQA</sequence>
<dbReference type="PANTHER" id="PTHR30510">
    <property type="entry name" value="UPF0229 PROTEIN YEAH"/>
    <property type="match status" value="1"/>
</dbReference>
<evidence type="ECO:0000256" key="1">
    <source>
        <dbReference type="SAM" id="MobiDB-lite"/>
    </source>
</evidence>
<dbReference type="Proteomes" id="UP000242705">
    <property type="component" value="Unassembled WGS sequence"/>
</dbReference>
<dbReference type="RefSeq" id="WP_076007235.1">
    <property type="nucleotide sequence ID" value="NZ_MDZD01000018.1"/>
</dbReference>
<reference evidence="2 3" key="1">
    <citation type="journal article" date="2014" name="BMC Genomics">
        <title>Comparison of environmental and isolate Sulfobacillus genomes reveals diverse carbon, sulfur, nitrogen, and hydrogen metabolisms.</title>
        <authorList>
            <person name="Justice N.B."/>
            <person name="Norman A."/>
            <person name="Brown C.T."/>
            <person name="Singh A."/>
            <person name="Thomas B.C."/>
            <person name="Banfield J.F."/>
        </authorList>
    </citation>
    <scope>NUCLEOTIDE SEQUENCE [LARGE SCALE GENOMIC DNA]</scope>
    <source>
        <strain evidence="2">AMDSBA5</strain>
    </source>
</reference>
<accession>A0A1R0IQS0</accession>
<gene>
    <name evidence="2" type="ORF">C7B47_01245</name>
</gene>
<comment type="caution">
    <text evidence="2">The sequence shown here is derived from an EMBL/GenBank/DDBJ whole genome shotgun (WGS) entry which is preliminary data.</text>
</comment>
<proteinExistence type="predicted"/>
<name>A0A1R0IQS0_SULTH</name>
<feature type="region of interest" description="Disordered" evidence="1">
    <location>
        <begin position="80"/>
        <end position="108"/>
    </location>
</feature>
<dbReference type="EMBL" id="PXYX01000001">
    <property type="protein sequence ID" value="PSR29964.1"/>
    <property type="molecule type" value="Genomic_DNA"/>
</dbReference>
<dbReference type="InterPro" id="IPR036465">
    <property type="entry name" value="vWFA_dom_sf"/>
</dbReference>
<evidence type="ECO:0000313" key="2">
    <source>
        <dbReference type="EMBL" id="PSR29964.1"/>
    </source>
</evidence>
<dbReference type="AlphaFoldDB" id="A0A1R0IQS0"/>
<dbReference type="Pfam" id="PF04285">
    <property type="entry name" value="DUF444"/>
    <property type="match status" value="2"/>
</dbReference>
<dbReference type="InterPro" id="IPR006698">
    <property type="entry name" value="UPF0229"/>
</dbReference>
<protein>
    <submittedName>
        <fullName evidence="2">DUF444 domain-containing protein</fullName>
    </submittedName>
</protein>
<dbReference type="SUPFAM" id="SSF53300">
    <property type="entry name" value="vWA-like"/>
    <property type="match status" value="1"/>
</dbReference>
<evidence type="ECO:0000313" key="3">
    <source>
        <dbReference type="Proteomes" id="UP000242705"/>
    </source>
</evidence>
<organism evidence="2 3">
    <name type="scientific">Sulfobacillus thermosulfidooxidans</name>
    <dbReference type="NCBI Taxonomy" id="28034"/>
    <lineage>
        <taxon>Bacteria</taxon>
        <taxon>Bacillati</taxon>
        <taxon>Bacillota</taxon>
        <taxon>Clostridia</taxon>
        <taxon>Eubacteriales</taxon>
        <taxon>Clostridiales Family XVII. Incertae Sedis</taxon>
        <taxon>Sulfobacillus</taxon>
    </lineage>
</organism>
<dbReference type="PANTHER" id="PTHR30510:SF2">
    <property type="entry name" value="UPF0229 PROTEIN YEAH"/>
    <property type="match status" value="1"/>
</dbReference>